<evidence type="ECO:0000313" key="5">
    <source>
        <dbReference type="Proteomes" id="UP001415857"/>
    </source>
</evidence>
<dbReference type="Proteomes" id="UP001415857">
    <property type="component" value="Unassembled WGS sequence"/>
</dbReference>
<evidence type="ECO:0000256" key="3">
    <source>
        <dbReference type="PROSITE-ProRule" id="PRU00708"/>
    </source>
</evidence>
<keyword evidence="2" id="KW-0677">Repeat</keyword>
<evidence type="ECO:0000256" key="1">
    <source>
        <dbReference type="ARBA" id="ARBA00007626"/>
    </source>
</evidence>
<protein>
    <recommendedName>
        <fullName evidence="6">Pentatricopeptide repeat-containing protein</fullName>
    </recommendedName>
</protein>
<evidence type="ECO:0000313" key="4">
    <source>
        <dbReference type="EMBL" id="KAK9269180.1"/>
    </source>
</evidence>
<keyword evidence="5" id="KW-1185">Reference proteome</keyword>
<dbReference type="Pfam" id="PF01535">
    <property type="entry name" value="PPR"/>
    <property type="match status" value="2"/>
</dbReference>
<comment type="similarity">
    <text evidence="1">Belongs to the PPR family. P subfamily.</text>
</comment>
<organism evidence="4 5">
    <name type="scientific">Liquidambar formosana</name>
    <name type="common">Formosan gum</name>
    <dbReference type="NCBI Taxonomy" id="63359"/>
    <lineage>
        <taxon>Eukaryota</taxon>
        <taxon>Viridiplantae</taxon>
        <taxon>Streptophyta</taxon>
        <taxon>Embryophyta</taxon>
        <taxon>Tracheophyta</taxon>
        <taxon>Spermatophyta</taxon>
        <taxon>Magnoliopsida</taxon>
        <taxon>eudicotyledons</taxon>
        <taxon>Gunneridae</taxon>
        <taxon>Pentapetalae</taxon>
        <taxon>Saxifragales</taxon>
        <taxon>Altingiaceae</taxon>
        <taxon>Liquidambar</taxon>
    </lineage>
</organism>
<accession>A0AAP0NCE0</accession>
<reference evidence="4 5" key="1">
    <citation type="journal article" date="2024" name="Plant J.">
        <title>Genome sequences and population genomics reveal climatic adaptation and genomic divergence between two closely related sweetgum species.</title>
        <authorList>
            <person name="Xu W.Q."/>
            <person name="Ren C.Q."/>
            <person name="Zhang X.Y."/>
            <person name="Comes H.P."/>
            <person name="Liu X.H."/>
            <person name="Li Y.G."/>
            <person name="Kettle C.J."/>
            <person name="Jalonen R."/>
            <person name="Gaisberger H."/>
            <person name="Ma Y.Z."/>
            <person name="Qiu Y.X."/>
        </authorList>
    </citation>
    <scope>NUCLEOTIDE SEQUENCE [LARGE SCALE GENOMIC DNA]</scope>
    <source>
        <strain evidence="4">Hangzhou</strain>
    </source>
</reference>
<dbReference type="Gene3D" id="1.25.40.10">
    <property type="entry name" value="Tetratricopeptide repeat domain"/>
    <property type="match status" value="1"/>
</dbReference>
<sequence length="151" mass="17812">MEKVYELLDEMEQKKGSCLPNARTYGYLLKSMKKPEEVPELLERMERNGRKMTDDTYNLILKLYMDWECEERVRSTWAEMERNGVGPDRRSYTIMIHGLYDKGSIEDALHYFSEMISKGMVPEPRTIFLVNAMNAKLKERSWTRASEGNEL</sequence>
<name>A0AAP0NCE0_LIQFO</name>
<evidence type="ECO:0000256" key="2">
    <source>
        <dbReference type="ARBA" id="ARBA00022737"/>
    </source>
</evidence>
<gene>
    <name evidence="4" type="ORF">L1049_000949</name>
</gene>
<dbReference type="InterPro" id="IPR011990">
    <property type="entry name" value="TPR-like_helical_dom_sf"/>
</dbReference>
<dbReference type="NCBIfam" id="TIGR00756">
    <property type="entry name" value="PPR"/>
    <property type="match status" value="2"/>
</dbReference>
<evidence type="ECO:0008006" key="6">
    <source>
        <dbReference type="Google" id="ProtNLM"/>
    </source>
</evidence>
<dbReference type="GO" id="GO:0010019">
    <property type="term" value="P:chloroplast-nucleus signaling pathway"/>
    <property type="evidence" value="ECO:0007669"/>
    <property type="project" value="TreeGrafter"/>
</dbReference>
<comment type="caution">
    <text evidence="4">The sequence shown here is derived from an EMBL/GenBank/DDBJ whole genome shotgun (WGS) entry which is preliminary data.</text>
</comment>
<dbReference type="AlphaFoldDB" id="A0AAP0NCE0"/>
<dbReference type="PANTHER" id="PTHR47936:SF1">
    <property type="entry name" value="PENTATRICOPEPTIDE REPEAT-CONTAINING PROTEIN GUN1, CHLOROPLASTIC"/>
    <property type="match status" value="1"/>
</dbReference>
<dbReference type="EMBL" id="JBBPBK010000015">
    <property type="protein sequence ID" value="KAK9269180.1"/>
    <property type="molecule type" value="Genomic_DNA"/>
</dbReference>
<dbReference type="GO" id="GO:0009507">
    <property type="term" value="C:chloroplast"/>
    <property type="evidence" value="ECO:0007669"/>
    <property type="project" value="TreeGrafter"/>
</dbReference>
<proteinExistence type="inferred from homology"/>
<dbReference type="GO" id="GO:0031930">
    <property type="term" value="P:mitochondria-nucleus signaling pathway"/>
    <property type="evidence" value="ECO:0007669"/>
    <property type="project" value="TreeGrafter"/>
</dbReference>
<feature type="repeat" description="PPR" evidence="3">
    <location>
        <begin position="88"/>
        <end position="122"/>
    </location>
</feature>
<dbReference type="PROSITE" id="PS51375">
    <property type="entry name" value="PPR"/>
    <property type="match status" value="1"/>
</dbReference>
<dbReference type="PANTHER" id="PTHR47936">
    <property type="entry name" value="PPR_LONG DOMAIN-CONTAINING PROTEIN"/>
    <property type="match status" value="1"/>
</dbReference>
<dbReference type="InterPro" id="IPR002885">
    <property type="entry name" value="PPR_rpt"/>
</dbReference>